<dbReference type="InterPro" id="IPR018635">
    <property type="entry name" value="UPF0319"/>
</dbReference>
<dbReference type="AlphaFoldDB" id="A0A2P6ARC6"/>
<reference evidence="2" key="1">
    <citation type="submission" date="2018-02" db="EMBL/GenBank/DDBJ databases">
        <title>Genome sequencing of Solimonas sp. HR-BB.</title>
        <authorList>
            <person name="Lee Y."/>
            <person name="Jeon C.O."/>
        </authorList>
    </citation>
    <scope>NUCLEOTIDE SEQUENCE [LARGE SCALE GENOMIC DNA]</scope>
    <source>
        <strain evidence="2">HR-E</strain>
    </source>
</reference>
<gene>
    <name evidence="1" type="ORF">C5O18_07940</name>
</gene>
<dbReference type="OrthoDB" id="6656812at2"/>
<name>A0A2P6ARC6_9GAMM</name>
<evidence type="ECO:0000313" key="2">
    <source>
        <dbReference type="Proteomes" id="UP000243900"/>
    </source>
</evidence>
<protein>
    <recommendedName>
        <fullName evidence="3">DUF2057 domain-containing protein</fullName>
    </recommendedName>
</protein>
<dbReference type="EMBL" id="PTQZ01000208">
    <property type="protein sequence ID" value="PQA36524.1"/>
    <property type="molecule type" value="Genomic_DNA"/>
</dbReference>
<evidence type="ECO:0008006" key="3">
    <source>
        <dbReference type="Google" id="ProtNLM"/>
    </source>
</evidence>
<keyword evidence="2" id="KW-1185">Reference proteome</keyword>
<comment type="caution">
    <text evidence="1">The sequence shown here is derived from an EMBL/GenBank/DDBJ whole genome shotgun (WGS) entry which is preliminary data.</text>
</comment>
<feature type="non-terminal residue" evidence="1">
    <location>
        <position position="1"/>
    </location>
</feature>
<accession>A0A2P6ARC6</accession>
<organism evidence="1 2">
    <name type="scientific">Amnimonas aquatica</name>
    <dbReference type="NCBI Taxonomy" id="2094561"/>
    <lineage>
        <taxon>Bacteria</taxon>
        <taxon>Pseudomonadati</taxon>
        <taxon>Pseudomonadota</taxon>
        <taxon>Gammaproteobacteria</taxon>
        <taxon>Moraxellales</taxon>
        <taxon>Moraxellaceae</taxon>
        <taxon>Amnimonas</taxon>
    </lineage>
</organism>
<sequence length="136" mass="14990">RSRPLAVRFIASAGETYHVEFPVPKTVEAARVFAKSPELTLVSSRGERHQAQLIRSVAEASLLDTISRAFQTEETQQAVRATAPVEAPVAGTATRPALAPTSSVHYDLLRDIWLRASPEERVRFQQWTLKPEAGGK</sequence>
<proteinExistence type="predicted"/>
<evidence type="ECO:0000313" key="1">
    <source>
        <dbReference type="EMBL" id="PQA36524.1"/>
    </source>
</evidence>
<dbReference type="Proteomes" id="UP000243900">
    <property type="component" value="Unassembled WGS sequence"/>
</dbReference>
<dbReference type="Pfam" id="PF09829">
    <property type="entry name" value="DUF2057"/>
    <property type="match status" value="1"/>
</dbReference>
<dbReference type="RefSeq" id="WP_146089287.1">
    <property type="nucleotide sequence ID" value="NZ_PTQZ01000208.1"/>
</dbReference>